<evidence type="ECO:0000256" key="4">
    <source>
        <dbReference type="RuleBase" id="RU363019"/>
    </source>
</evidence>
<feature type="compositionally biased region" description="Gly residues" evidence="5">
    <location>
        <begin position="12"/>
        <end position="34"/>
    </location>
</feature>
<dbReference type="PANTHER" id="PTHR45625">
    <property type="entry name" value="PEPTIDYL-PROLYL CIS-TRANS ISOMERASE-RELATED"/>
    <property type="match status" value="1"/>
</dbReference>
<evidence type="ECO:0000259" key="6">
    <source>
        <dbReference type="PROSITE" id="PS50072"/>
    </source>
</evidence>
<evidence type="ECO:0000256" key="5">
    <source>
        <dbReference type="SAM" id="MobiDB-lite"/>
    </source>
</evidence>
<feature type="compositionally biased region" description="Low complexity" evidence="5">
    <location>
        <begin position="35"/>
        <end position="44"/>
    </location>
</feature>
<keyword evidence="2 4" id="KW-0697">Rotamase</keyword>
<dbReference type="EC" id="5.2.1.8" evidence="4"/>
<evidence type="ECO:0000256" key="3">
    <source>
        <dbReference type="ARBA" id="ARBA00023235"/>
    </source>
</evidence>
<reference evidence="7 8" key="1">
    <citation type="submission" date="2015-09" db="EMBL/GenBank/DDBJ databases">
        <title>Sorangium comparison.</title>
        <authorList>
            <person name="Zaburannyi N."/>
            <person name="Bunk B."/>
            <person name="Overmann J."/>
            <person name="Mueller R."/>
        </authorList>
    </citation>
    <scope>NUCLEOTIDE SEQUENCE [LARGE SCALE GENOMIC DNA]</scope>
    <source>
        <strain evidence="7 8">So ce26</strain>
    </source>
</reference>
<dbReference type="EMBL" id="CP012673">
    <property type="protein sequence ID" value="AUX47637.1"/>
    <property type="molecule type" value="Genomic_DNA"/>
</dbReference>
<evidence type="ECO:0000256" key="2">
    <source>
        <dbReference type="ARBA" id="ARBA00023110"/>
    </source>
</evidence>
<evidence type="ECO:0000313" key="8">
    <source>
        <dbReference type="Proteomes" id="UP000238348"/>
    </source>
</evidence>
<comment type="function">
    <text evidence="4">PPIases accelerate the folding of proteins. It catalyzes the cis-trans isomerization of proline imidic peptide bonds in oligopeptides.</text>
</comment>
<dbReference type="InterPro" id="IPR020892">
    <property type="entry name" value="Cyclophilin-type_PPIase_CS"/>
</dbReference>
<dbReference type="CDD" id="cd00317">
    <property type="entry name" value="cyclophilin"/>
    <property type="match status" value="1"/>
</dbReference>
<dbReference type="PROSITE" id="PS50072">
    <property type="entry name" value="CSA_PPIASE_2"/>
    <property type="match status" value="1"/>
</dbReference>
<dbReference type="Pfam" id="PF00160">
    <property type="entry name" value="Pro_isomerase"/>
    <property type="match status" value="1"/>
</dbReference>
<dbReference type="InterPro" id="IPR002130">
    <property type="entry name" value="Cyclophilin-type_PPIase_dom"/>
</dbReference>
<dbReference type="InterPro" id="IPR044666">
    <property type="entry name" value="Cyclophilin_A-like"/>
</dbReference>
<dbReference type="PANTHER" id="PTHR45625:SF4">
    <property type="entry name" value="PEPTIDYLPROLYL ISOMERASE DOMAIN AND WD REPEAT-CONTAINING PROTEIN 1"/>
    <property type="match status" value="1"/>
</dbReference>
<dbReference type="GO" id="GO:0006457">
    <property type="term" value="P:protein folding"/>
    <property type="evidence" value="ECO:0007669"/>
    <property type="project" value="InterPro"/>
</dbReference>
<dbReference type="AlphaFoldDB" id="A0A2L0F7Z2"/>
<dbReference type="Gene3D" id="2.40.100.10">
    <property type="entry name" value="Cyclophilin-like"/>
    <property type="match status" value="1"/>
</dbReference>
<comment type="similarity">
    <text evidence="1 4">Belongs to the cyclophilin-type PPIase family.</text>
</comment>
<comment type="catalytic activity">
    <reaction evidence="4">
        <text>[protein]-peptidylproline (omega=180) = [protein]-peptidylproline (omega=0)</text>
        <dbReference type="Rhea" id="RHEA:16237"/>
        <dbReference type="Rhea" id="RHEA-COMP:10747"/>
        <dbReference type="Rhea" id="RHEA-COMP:10748"/>
        <dbReference type="ChEBI" id="CHEBI:83833"/>
        <dbReference type="ChEBI" id="CHEBI:83834"/>
        <dbReference type="EC" id="5.2.1.8"/>
    </reaction>
</comment>
<proteinExistence type="inferred from homology"/>
<dbReference type="PROSITE" id="PS00170">
    <property type="entry name" value="CSA_PPIASE_1"/>
    <property type="match status" value="1"/>
</dbReference>
<evidence type="ECO:0000256" key="1">
    <source>
        <dbReference type="ARBA" id="ARBA00007365"/>
    </source>
</evidence>
<protein>
    <recommendedName>
        <fullName evidence="4">Peptidyl-prolyl cis-trans isomerase</fullName>
        <shortName evidence="4">PPIase</shortName>
        <ecNumber evidence="4">5.2.1.8</ecNumber>
    </recommendedName>
</protein>
<organism evidence="7 8">
    <name type="scientific">Sorangium cellulosum</name>
    <name type="common">Polyangium cellulosum</name>
    <dbReference type="NCBI Taxonomy" id="56"/>
    <lineage>
        <taxon>Bacteria</taxon>
        <taxon>Pseudomonadati</taxon>
        <taxon>Myxococcota</taxon>
        <taxon>Polyangia</taxon>
        <taxon>Polyangiales</taxon>
        <taxon>Polyangiaceae</taxon>
        <taxon>Sorangium</taxon>
    </lineage>
</organism>
<dbReference type="SUPFAM" id="SSF50891">
    <property type="entry name" value="Cyclophilin-like"/>
    <property type="match status" value="1"/>
</dbReference>
<dbReference type="InterPro" id="IPR029000">
    <property type="entry name" value="Cyclophilin-like_dom_sf"/>
</dbReference>
<feature type="region of interest" description="Disordered" evidence="5">
    <location>
        <begin position="10"/>
        <end position="70"/>
    </location>
</feature>
<name>A0A2L0F7Z2_SORCE</name>
<feature type="domain" description="PPIase cyclophilin-type" evidence="6">
    <location>
        <begin position="101"/>
        <end position="253"/>
    </location>
</feature>
<sequence length="258" mass="26523">MLLAIPLAAGCGDDGGGGGTTSSTGGTGGEGGGATSSSASTTSGSTGGGGSMDCGPDVDAPEEVLAGDTDPEAGMFTLDEALVELPEGPGPLRAIIETDKGALTCELFPDEAPNAVANFVGLARGRRPWLDPATGSWVKRRFYDGLTFHRVIPEFMAQGGDRLANGEGWPGYEFADEISALKHRAGTLAYANAGADTNGSQFYVTEVVTDWLDGAYTIFGQCAPVEVVTEMTHVETDEDDKPLVALGLNKVTITRCAP</sequence>
<evidence type="ECO:0000313" key="7">
    <source>
        <dbReference type="EMBL" id="AUX47637.1"/>
    </source>
</evidence>
<gene>
    <name evidence="7" type="ORF">SOCE26_091590</name>
</gene>
<accession>A0A2L0F7Z2</accession>
<dbReference type="PRINTS" id="PR00153">
    <property type="entry name" value="CSAPPISMRASE"/>
</dbReference>
<dbReference type="GO" id="GO:0003755">
    <property type="term" value="F:peptidyl-prolyl cis-trans isomerase activity"/>
    <property type="evidence" value="ECO:0007669"/>
    <property type="project" value="UniProtKB-UniRule"/>
</dbReference>
<dbReference type="Proteomes" id="UP000238348">
    <property type="component" value="Chromosome"/>
</dbReference>
<dbReference type="RefSeq" id="WP_234023031.1">
    <property type="nucleotide sequence ID" value="NZ_CP012673.1"/>
</dbReference>
<keyword evidence="3 4" id="KW-0413">Isomerase</keyword>